<dbReference type="SMART" id="SM00320">
    <property type="entry name" value="WD40"/>
    <property type="match status" value="7"/>
</dbReference>
<comment type="similarity">
    <text evidence="6">Belongs to the WD repeat WDR12/YTM1 family.</text>
</comment>
<dbReference type="Proteomes" id="UP000289152">
    <property type="component" value="Unassembled WGS sequence"/>
</dbReference>
<keyword evidence="4" id="KW-0677">Repeat</keyword>
<comment type="subcellular location">
    <subcellularLocation>
        <location evidence="6">Nucleus</location>
        <location evidence="6">Nucleolus</location>
    </subcellularLocation>
    <subcellularLocation>
        <location evidence="6">Nucleus</location>
        <location evidence="6">Nucleoplasm</location>
    </subcellularLocation>
</comment>
<dbReference type="AlphaFoldDB" id="A0A4Q1BE54"/>
<dbReference type="Pfam" id="PF00400">
    <property type="entry name" value="WD40"/>
    <property type="match status" value="2"/>
</dbReference>
<feature type="region of interest" description="Disordered" evidence="8">
    <location>
        <begin position="274"/>
        <end position="297"/>
    </location>
</feature>
<reference evidence="10 11" key="1">
    <citation type="submission" date="2016-06" db="EMBL/GenBank/DDBJ databases">
        <title>Evolution of pathogenesis and genome organization in the Tremellales.</title>
        <authorList>
            <person name="Cuomo C."/>
            <person name="Litvintseva A."/>
            <person name="Heitman J."/>
            <person name="Chen Y."/>
            <person name="Sun S."/>
            <person name="Springer D."/>
            <person name="Dromer F."/>
            <person name="Young S."/>
            <person name="Zeng Q."/>
            <person name="Chapman S."/>
            <person name="Gujja S."/>
            <person name="Saif S."/>
            <person name="Birren B."/>
        </authorList>
    </citation>
    <scope>NUCLEOTIDE SEQUENCE [LARGE SCALE GENOMIC DNA]</scope>
    <source>
        <strain evidence="10 11">ATCC 28783</strain>
    </source>
</reference>
<dbReference type="GO" id="GO:0043021">
    <property type="term" value="F:ribonucleoprotein complex binding"/>
    <property type="evidence" value="ECO:0007669"/>
    <property type="project" value="UniProtKB-UniRule"/>
</dbReference>
<dbReference type="Pfam" id="PF08154">
    <property type="entry name" value="NLE"/>
    <property type="match status" value="1"/>
</dbReference>
<dbReference type="FunCoup" id="A0A4Q1BE54">
    <property type="interactions" value="386"/>
</dbReference>
<dbReference type="InterPro" id="IPR036322">
    <property type="entry name" value="WD40_repeat_dom_sf"/>
</dbReference>
<name>A0A4Q1BE54_TREME</name>
<keyword evidence="2 6" id="KW-0698">rRNA processing</keyword>
<dbReference type="GO" id="GO:0005654">
    <property type="term" value="C:nucleoplasm"/>
    <property type="evidence" value="ECO:0007669"/>
    <property type="project" value="UniProtKB-SubCell"/>
</dbReference>
<dbReference type="HAMAP" id="MF_03029">
    <property type="entry name" value="WDR12"/>
    <property type="match status" value="1"/>
</dbReference>
<evidence type="ECO:0000256" key="5">
    <source>
        <dbReference type="ARBA" id="ARBA00023242"/>
    </source>
</evidence>
<feature type="repeat" description="WD" evidence="7">
    <location>
        <begin position="454"/>
        <end position="475"/>
    </location>
</feature>
<evidence type="ECO:0000256" key="3">
    <source>
        <dbReference type="ARBA" id="ARBA00022574"/>
    </source>
</evidence>
<evidence type="ECO:0000259" key="9">
    <source>
        <dbReference type="Pfam" id="PF08154"/>
    </source>
</evidence>
<keyword evidence="11" id="KW-1185">Reference proteome</keyword>
<keyword evidence="3 7" id="KW-0853">WD repeat</keyword>
<evidence type="ECO:0000256" key="8">
    <source>
        <dbReference type="SAM" id="MobiDB-lite"/>
    </source>
</evidence>
<dbReference type="GO" id="GO:0000466">
    <property type="term" value="P:maturation of 5.8S rRNA from tricistronic rRNA transcript (SSU-rRNA, 5.8S rRNA, LSU-rRNA)"/>
    <property type="evidence" value="ECO:0007669"/>
    <property type="project" value="UniProtKB-UniRule"/>
</dbReference>
<evidence type="ECO:0000256" key="1">
    <source>
        <dbReference type="ARBA" id="ARBA00022517"/>
    </source>
</evidence>
<dbReference type="PANTHER" id="PTHR19855">
    <property type="entry name" value="WD40 REPEAT PROTEIN 12, 37"/>
    <property type="match status" value="1"/>
</dbReference>
<dbReference type="InterPro" id="IPR028599">
    <property type="entry name" value="WDR12/Ytm1"/>
</dbReference>
<evidence type="ECO:0000313" key="11">
    <source>
        <dbReference type="Proteomes" id="UP000289152"/>
    </source>
</evidence>
<dbReference type="VEuPathDB" id="FungiDB:TREMEDRAFT_45155"/>
<feature type="repeat" description="WD" evidence="7">
    <location>
        <begin position="209"/>
        <end position="242"/>
    </location>
</feature>
<dbReference type="GO" id="GO:0005730">
    <property type="term" value="C:nucleolus"/>
    <property type="evidence" value="ECO:0007669"/>
    <property type="project" value="UniProtKB-SubCell"/>
</dbReference>
<dbReference type="GO" id="GO:0000463">
    <property type="term" value="P:maturation of LSU-rRNA from tricistronic rRNA transcript (SSU-rRNA, 5.8S rRNA, LSU-rRNA)"/>
    <property type="evidence" value="ECO:0007669"/>
    <property type="project" value="UniProtKB-UniRule"/>
</dbReference>
<proteinExistence type="inferred from homology"/>
<dbReference type="Gene3D" id="2.130.10.10">
    <property type="entry name" value="YVTN repeat-like/Quinoprotein amine dehydrogenase"/>
    <property type="match status" value="1"/>
</dbReference>
<dbReference type="PROSITE" id="PS50082">
    <property type="entry name" value="WD_REPEATS_2"/>
    <property type="match status" value="4"/>
</dbReference>
<dbReference type="OrthoDB" id="10251381at2759"/>
<keyword evidence="1 6" id="KW-0690">Ribosome biogenesis</keyword>
<feature type="repeat" description="WD" evidence="7">
    <location>
        <begin position="360"/>
        <end position="382"/>
    </location>
</feature>
<gene>
    <name evidence="6" type="primary">YTM1</name>
    <name evidence="10" type="ORF">M231_06457</name>
</gene>
<dbReference type="InterPro" id="IPR012972">
    <property type="entry name" value="NLE"/>
</dbReference>
<evidence type="ECO:0000256" key="2">
    <source>
        <dbReference type="ARBA" id="ARBA00022552"/>
    </source>
</evidence>
<dbReference type="EMBL" id="SDIL01000103">
    <property type="protein sequence ID" value="RXK36254.1"/>
    <property type="molecule type" value="Genomic_DNA"/>
</dbReference>
<comment type="subunit">
    <text evidence="6">Component of the NOP7 complex, composed of ERB1, NOP7 and YTM1. Within the NOP7 complex ERB1 appears to interact directly with NOP7 and YTM1. The NOP7 complex also associates with the 66S pre-ribosome.</text>
</comment>
<dbReference type="GO" id="GO:0030687">
    <property type="term" value="C:preribosome, large subunit precursor"/>
    <property type="evidence" value="ECO:0007669"/>
    <property type="project" value="UniProtKB-UniRule"/>
</dbReference>
<dbReference type="InterPro" id="IPR019775">
    <property type="entry name" value="WD40_repeat_CS"/>
</dbReference>
<organism evidence="10 11">
    <name type="scientific">Tremella mesenterica</name>
    <name type="common">Jelly fungus</name>
    <dbReference type="NCBI Taxonomy" id="5217"/>
    <lineage>
        <taxon>Eukaryota</taxon>
        <taxon>Fungi</taxon>
        <taxon>Dikarya</taxon>
        <taxon>Basidiomycota</taxon>
        <taxon>Agaricomycotina</taxon>
        <taxon>Tremellomycetes</taxon>
        <taxon>Tremellales</taxon>
        <taxon>Tremellaceae</taxon>
        <taxon>Tremella</taxon>
    </lineage>
</organism>
<evidence type="ECO:0000313" key="10">
    <source>
        <dbReference type="EMBL" id="RXK36254.1"/>
    </source>
</evidence>
<comment type="function">
    <text evidence="6">Component of the NOP7 complex, which is required for maturation of the 25S and 5.8S ribosomal RNAs and formation of the 60S ribosome.</text>
</comment>
<evidence type="ECO:0000256" key="4">
    <source>
        <dbReference type="ARBA" id="ARBA00022737"/>
    </source>
</evidence>
<dbReference type="InParanoid" id="A0A4Q1BE54"/>
<comment type="caution">
    <text evidence="10">The sequence shown here is derived from an EMBL/GenBank/DDBJ whole genome shotgun (WGS) entry which is preliminary data.</text>
</comment>
<dbReference type="STRING" id="5217.A0A4Q1BE54"/>
<protein>
    <recommendedName>
        <fullName evidence="6">Ribosome biogenesis protein YTM1</fullName>
    </recommendedName>
</protein>
<accession>A0A4Q1BE54</accession>
<dbReference type="PANTHER" id="PTHR19855:SF11">
    <property type="entry name" value="RIBOSOME BIOGENESIS PROTEIN WDR12"/>
    <property type="match status" value="1"/>
</dbReference>
<dbReference type="InterPro" id="IPR015943">
    <property type="entry name" value="WD40/YVTN_repeat-like_dom_sf"/>
</dbReference>
<evidence type="ECO:0000256" key="6">
    <source>
        <dbReference type="HAMAP-Rule" id="MF_03029"/>
    </source>
</evidence>
<dbReference type="PROSITE" id="PS00678">
    <property type="entry name" value="WD_REPEATS_1"/>
    <property type="match status" value="1"/>
</dbReference>
<dbReference type="SUPFAM" id="SSF50978">
    <property type="entry name" value="WD40 repeat-like"/>
    <property type="match status" value="1"/>
</dbReference>
<feature type="domain" description="NLE" evidence="9">
    <location>
        <begin position="19"/>
        <end position="82"/>
    </location>
</feature>
<evidence type="ECO:0000256" key="7">
    <source>
        <dbReference type="PROSITE-ProRule" id="PRU00221"/>
    </source>
</evidence>
<keyword evidence="5 6" id="KW-0539">Nucleus</keyword>
<feature type="repeat" description="WD" evidence="7">
    <location>
        <begin position="297"/>
        <end position="339"/>
    </location>
</feature>
<dbReference type="InterPro" id="IPR001680">
    <property type="entry name" value="WD40_rpt"/>
</dbReference>
<sequence>MQVDTTGQPSSGNVRQLPINLFTRSTKHAIPQSTYLIPGSWRRYQLSELINKVLKQDNEGKQPVPFEFIVEGEVLRGSLEAWIKSRGRDEETVVNVEYMESVLPPKQEGAFEQEDWVSGLSLSRPGLILVSSYLSHLRILPLTGQPLYTLPLPTALGASCCTWISPPSITEDILLAAGGIDRSIHVFSLPSLTPNTSTPSSPPQEIYTLMGHTAPISSLTVSKSSKELISASWDGNLHLYSLPSTLEEIHQIPAEPTNYLPGQKRRKKLGEVRGPVEGLTDGDIGQAGWRRAPDGMMRGHKGRIGGVVYDKGSEGRVWSSGWDGSVRGWEVETGVCVTLRQGPSDKAALCVDQFGGNGVIVTGNMDRTVCLWDTRQGTSLISQTLHTSSPVPSLRTHPTSSYTLSAITYSGQIQIWDIRSPKNALFAVQKSPPKRKVTKNGKVFGERLLAMDWDGEVVVAGGEDGEVGVWRARGE</sequence>